<accession>A0AAN9Y6Z0</accession>
<sequence>MPIFELNTNVPRSKITKDFLIGTSKVIAKTLGKPESYVVIQVNPDQLVLWGGSDEPCGFASLKSIGQLGVQENKKHAAAISEYLDKNLGIPRDRLYVHFVDAPASDIGYNNTTFHEIFGGR</sequence>
<gene>
    <name evidence="13" type="ORF">V9T40_013205</name>
</gene>
<keyword evidence="5" id="KW-0413">Isomerase</keyword>
<evidence type="ECO:0000256" key="5">
    <source>
        <dbReference type="ARBA" id="ARBA00023235"/>
    </source>
</evidence>
<dbReference type="PANTHER" id="PTHR11954">
    <property type="entry name" value="D-DOPACHROME DECARBOXYLASE"/>
    <property type="match status" value="1"/>
</dbReference>
<comment type="caution">
    <text evidence="13">The sequence shown here is derived from an EMBL/GenBank/DDBJ whole genome shotgun (WGS) entry which is preliminary data.</text>
</comment>
<organism evidence="13 14">
    <name type="scientific">Parthenolecanium corni</name>
    <dbReference type="NCBI Taxonomy" id="536013"/>
    <lineage>
        <taxon>Eukaryota</taxon>
        <taxon>Metazoa</taxon>
        <taxon>Ecdysozoa</taxon>
        <taxon>Arthropoda</taxon>
        <taxon>Hexapoda</taxon>
        <taxon>Insecta</taxon>
        <taxon>Pterygota</taxon>
        <taxon>Neoptera</taxon>
        <taxon>Paraneoptera</taxon>
        <taxon>Hemiptera</taxon>
        <taxon>Sternorrhyncha</taxon>
        <taxon>Coccoidea</taxon>
        <taxon>Coccidae</taxon>
        <taxon>Parthenolecanium</taxon>
    </lineage>
</organism>
<dbReference type="Proteomes" id="UP001367676">
    <property type="component" value="Unassembled WGS sequence"/>
</dbReference>
<evidence type="ECO:0000313" key="14">
    <source>
        <dbReference type="Proteomes" id="UP001367676"/>
    </source>
</evidence>
<evidence type="ECO:0000256" key="6">
    <source>
        <dbReference type="ARBA" id="ARBA00036735"/>
    </source>
</evidence>
<name>A0AAN9Y6Z0_9HEMI</name>
<evidence type="ECO:0000256" key="9">
    <source>
        <dbReference type="ARBA" id="ARBA00039086"/>
    </source>
</evidence>
<evidence type="ECO:0000256" key="11">
    <source>
        <dbReference type="ARBA" id="ARBA00041912"/>
    </source>
</evidence>
<comment type="similarity">
    <text evidence="2">Belongs to the MIF family.</text>
</comment>
<dbReference type="EMBL" id="JBBCAQ010000018">
    <property type="protein sequence ID" value="KAK7595380.1"/>
    <property type="molecule type" value="Genomic_DNA"/>
</dbReference>
<dbReference type="GO" id="GO:0004167">
    <property type="term" value="F:dopachrome isomerase activity"/>
    <property type="evidence" value="ECO:0007669"/>
    <property type="project" value="UniProtKB-EC"/>
</dbReference>
<dbReference type="EC" id="5.3.3.12" evidence="8"/>
<evidence type="ECO:0000256" key="7">
    <source>
        <dbReference type="ARBA" id="ARBA00036823"/>
    </source>
</evidence>
<dbReference type="Pfam" id="PF01187">
    <property type="entry name" value="MIF"/>
    <property type="match status" value="1"/>
</dbReference>
<evidence type="ECO:0000256" key="8">
    <source>
        <dbReference type="ARBA" id="ARBA00038932"/>
    </source>
</evidence>
<dbReference type="Gene3D" id="3.30.429.10">
    <property type="entry name" value="Macrophage Migration Inhibitory Factor"/>
    <property type="match status" value="1"/>
</dbReference>
<dbReference type="EC" id="5.3.2.1" evidence="9"/>
<evidence type="ECO:0000256" key="3">
    <source>
        <dbReference type="ARBA" id="ARBA00022514"/>
    </source>
</evidence>
<evidence type="ECO:0000256" key="10">
    <source>
        <dbReference type="ARBA" id="ARBA00041631"/>
    </source>
</evidence>
<dbReference type="PANTHER" id="PTHR11954:SF6">
    <property type="entry name" value="MACROPHAGE MIGRATION INHIBITORY FACTOR"/>
    <property type="match status" value="1"/>
</dbReference>
<dbReference type="GO" id="GO:0050178">
    <property type="term" value="F:phenylpyruvate tautomerase activity"/>
    <property type="evidence" value="ECO:0007669"/>
    <property type="project" value="UniProtKB-EC"/>
</dbReference>
<keyword evidence="14" id="KW-1185">Reference proteome</keyword>
<dbReference type="GO" id="GO:0005615">
    <property type="term" value="C:extracellular space"/>
    <property type="evidence" value="ECO:0007669"/>
    <property type="project" value="UniProtKB-KW"/>
</dbReference>
<comment type="catalytic activity">
    <reaction evidence="6">
        <text>3-phenylpyruvate = enol-phenylpyruvate</text>
        <dbReference type="Rhea" id="RHEA:17097"/>
        <dbReference type="ChEBI" id="CHEBI:16815"/>
        <dbReference type="ChEBI" id="CHEBI:18005"/>
        <dbReference type="EC" id="5.3.2.1"/>
    </reaction>
</comment>
<evidence type="ECO:0000256" key="12">
    <source>
        <dbReference type="ARBA" id="ARBA00042730"/>
    </source>
</evidence>
<comment type="subcellular location">
    <subcellularLocation>
        <location evidence="1">Secreted</location>
    </subcellularLocation>
</comment>
<evidence type="ECO:0000313" key="13">
    <source>
        <dbReference type="EMBL" id="KAK7595380.1"/>
    </source>
</evidence>
<comment type="catalytic activity">
    <reaction evidence="7">
        <text>L-dopachrome = 5,6-dihydroxyindole-2-carboxylate</text>
        <dbReference type="Rhea" id="RHEA:13041"/>
        <dbReference type="ChEBI" id="CHEBI:16875"/>
        <dbReference type="ChEBI" id="CHEBI:57509"/>
        <dbReference type="EC" id="5.3.3.12"/>
    </reaction>
</comment>
<keyword evidence="4" id="KW-0964">Secreted</keyword>
<reference evidence="13 14" key="1">
    <citation type="submission" date="2024-03" db="EMBL/GenBank/DDBJ databases">
        <title>Adaptation during the transition from Ophiocordyceps entomopathogen to insect associate is accompanied by gene loss and intensified selection.</title>
        <authorList>
            <person name="Ward C.M."/>
            <person name="Onetto C.A."/>
            <person name="Borneman A.R."/>
        </authorList>
    </citation>
    <scope>NUCLEOTIDE SEQUENCE [LARGE SCALE GENOMIC DNA]</scope>
    <source>
        <strain evidence="13">AWRI1</strain>
        <tissue evidence="13">Single Adult Female</tissue>
    </source>
</reference>
<dbReference type="SUPFAM" id="SSF55331">
    <property type="entry name" value="Tautomerase/MIF"/>
    <property type="match status" value="1"/>
</dbReference>
<keyword evidence="3" id="KW-0202">Cytokine</keyword>
<evidence type="ECO:0000256" key="1">
    <source>
        <dbReference type="ARBA" id="ARBA00004613"/>
    </source>
</evidence>
<proteinExistence type="inferred from homology"/>
<dbReference type="InterPro" id="IPR014347">
    <property type="entry name" value="Tautomerase/MIF_sf"/>
</dbReference>
<dbReference type="InterPro" id="IPR001398">
    <property type="entry name" value="Macrophage_inhib_fac"/>
</dbReference>
<dbReference type="AlphaFoldDB" id="A0AAN9Y6Z0"/>
<evidence type="ECO:0000256" key="2">
    <source>
        <dbReference type="ARBA" id="ARBA00005851"/>
    </source>
</evidence>
<protein>
    <recommendedName>
        <fullName evidence="12">L-dopachrome isomerase</fullName>
        <ecNumber evidence="9">5.3.2.1</ecNumber>
        <ecNumber evidence="8">5.3.3.12</ecNumber>
    </recommendedName>
    <alternativeName>
        <fullName evidence="10">L-dopachrome tautomerase</fullName>
    </alternativeName>
    <alternativeName>
        <fullName evidence="11">Phenylpyruvate tautomerase</fullName>
    </alternativeName>
</protein>
<evidence type="ECO:0000256" key="4">
    <source>
        <dbReference type="ARBA" id="ARBA00022525"/>
    </source>
</evidence>
<dbReference type="GO" id="GO:0005125">
    <property type="term" value="F:cytokine activity"/>
    <property type="evidence" value="ECO:0007669"/>
    <property type="project" value="UniProtKB-KW"/>
</dbReference>